<dbReference type="AlphaFoldDB" id="A0AAV3QDK5"/>
<protein>
    <recommendedName>
        <fullName evidence="4">Helitron helicase-like domain-containing protein</fullName>
    </recommendedName>
</protein>
<keyword evidence="1" id="KW-0472">Membrane</keyword>
<evidence type="ECO:0008006" key="4">
    <source>
        <dbReference type="Google" id="ProtNLM"/>
    </source>
</evidence>
<sequence>MYQRYLDAMVLVMAHVHVIEFQKRGLPHAHMLIIFDDNDKLRTLDDDYDQIVRTEILYNNEEPELYNAVMRHMIHGPCGELNTREPCMKNGKCKKDFPKRFSQPQSKGMIPIRFIDDRIIGQLHWTTTVMYLLIMVGLYLTIHGYY</sequence>
<gene>
    <name evidence="2" type="ORF">LIER_43597</name>
</gene>
<evidence type="ECO:0000313" key="3">
    <source>
        <dbReference type="Proteomes" id="UP001454036"/>
    </source>
</evidence>
<feature type="transmembrane region" description="Helical" evidence="1">
    <location>
        <begin position="123"/>
        <end position="142"/>
    </location>
</feature>
<evidence type="ECO:0000313" key="2">
    <source>
        <dbReference type="EMBL" id="GAA0162104.1"/>
    </source>
</evidence>
<dbReference type="Proteomes" id="UP001454036">
    <property type="component" value="Unassembled WGS sequence"/>
</dbReference>
<keyword evidence="1" id="KW-1133">Transmembrane helix</keyword>
<evidence type="ECO:0000256" key="1">
    <source>
        <dbReference type="SAM" id="Phobius"/>
    </source>
</evidence>
<organism evidence="2 3">
    <name type="scientific">Lithospermum erythrorhizon</name>
    <name type="common">Purple gromwell</name>
    <name type="synonym">Lithospermum officinale var. erythrorhizon</name>
    <dbReference type="NCBI Taxonomy" id="34254"/>
    <lineage>
        <taxon>Eukaryota</taxon>
        <taxon>Viridiplantae</taxon>
        <taxon>Streptophyta</taxon>
        <taxon>Embryophyta</taxon>
        <taxon>Tracheophyta</taxon>
        <taxon>Spermatophyta</taxon>
        <taxon>Magnoliopsida</taxon>
        <taxon>eudicotyledons</taxon>
        <taxon>Gunneridae</taxon>
        <taxon>Pentapetalae</taxon>
        <taxon>asterids</taxon>
        <taxon>lamiids</taxon>
        <taxon>Boraginales</taxon>
        <taxon>Boraginaceae</taxon>
        <taxon>Boraginoideae</taxon>
        <taxon>Lithospermeae</taxon>
        <taxon>Lithospermum</taxon>
    </lineage>
</organism>
<keyword evidence="3" id="KW-1185">Reference proteome</keyword>
<reference evidence="2 3" key="1">
    <citation type="submission" date="2024-01" db="EMBL/GenBank/DDBJ databases">
        <title>The complete chloroplast genome sequence of Lithospermum erythrorhizon: insights into the phylogenetic relationship among Boraginaceae species and the maternal lineages of purple gromwells.</title>
        <authorList>
            <person name="Okada T."/>
            <person name="Watanabe K."/>
        </authorList>
    </citation>
    <scope>NUCLEOTIDE SEQUENCE [LARGE SCALE GENOMIC DNA]</scope>
</reference>
<keyword evidence="1" id="KW-0812">Transmembrane</keyword>
<accession>A0AAV3QDK5</accession>
<comment type="caution">
    <text evidence="2">The sequence shown here is derived from an EMBL/GenBank/DDBJ whole genome shotgun (WGS) entry which is preliminary data.</text>
</comment>
<proteinExistence type="predicted"/>
<name>A0AAV3QDK5_LITER</name>
<dbReference type="EMBL" id="BAABME010036610">
    <property type="protein sequence ID" value="GAA0162104.1"/>
    <property type="molecule type" value="Genomic_DNA"/>
</dbReference>